<comment type="caution">
    <text evidence="3">The sequence shown here is derived from an EMBL/GenBank/DDBJ whole genome shotgun (WGS) entry which is preliminary data.</text>
</comment>
<feature type="compositionally biased region" description="Pro residues" evidence="1">
    <location>
        <begin position="80"/>
        <end position="94"/>
    </location>
</feature>
<feature type="compositionally biased region" description="Low complexity" evidence="1">
    <location>
        <begin position="214"/>
        <end position="226"/>
    </location>
</feature>
<feature type="compositionally biased region" description="Basic and acidic residues" evidence="1">
    <location>
        <begin position="250"/>
        <end position="262"/>
    </location>
</feature>
<feature type="region of interest" description="Disordered" evidence="1">
    <location>
        <begin position="50"/>
        <end position="262"/>
    </location>
</feature>
<dbReference type="EMBL" id="SNSC02000017">
    <property type="protein sequence ID" value="TID16756.1"/>
    <property type="molecule type" value="Genomic_DNA"/>
</dbReference>
<feature type="chain" id="PRO_5021472278" evidence="2">
    <location>
        <begin position="21"/>
        <end position="262"/>
    </location>
</feature>
<feature type="signal peptide" evidence="2">
    <location>
        <begin position="1"/>
        <end position="20"/>
    </location>
</feature>
<sequence>MFFSQTVLISVLGLSALSIAVPIENGVASEAAPAAPCTWYDNLLGRDCDDDDAPSPRPAWWNPFAPKPANNNNPFASQPQPYPNQPSPIQPYPYQPNQNHPAPSQPYPNQPVSPIQGTSNPRPANGFQPRPVGAPRPITNPKGDGSDKEGQSSWCNRPDPSRRPASCPNGGTLPGTSPRNVLNKPNENDNKNQGDARPAWQQVASPKGSGGPSSLGSGLLGSVLGSGSQGSGSKGSGSRGSGSRGSGSRGGDEDSKDKDEED</sequence>
<organism evidence="3 4">
    <name type="scientific">Venturia nashicola</name>
    <dbReference type="NCBI Taxonomy" id="86259"/>
    <lineage>
        <taxon>Eukaryota</taxon>
        <taxon>Fungi</taxon>
        <taxon>Dikarya</taxon>
        <taxon>Ascomycota</taxon>
        <taxon>Pezizomycotina</taxon>
        <taxon>Dothideomycetes</taxon>
        <taxon>Pleosporomycetidae</taxon>
        <taxon>Venturiales</taxon>
        <taxon>Venturiaceae</taxon>
        <taxon>Venturia</taxon>
    </lineage>
</organism>
<evidence type="ECO:0000313" key="4">
    <source>
        <dbReference type="Proteomes" id="UP000298493"/>
    </source>
</evidence>
<keyword evidence="4" id="KW-1185">Reference proteome</keyword>
<name>A0A4Z1P4J7_9PEZI</name>
<keyword evidence="2" id="KW-0732">Signal</keyword>
<protein>
    <submittedName>
        <fullName evidence="3">Uncharacterized protein</fullName>
    </submittedName>
</protein>
<accession>A0A4Z1P4J7</accession>
<proteinExistence type="predicted"/>
<evidence type="ECO:0000256" key="2">
    <source>
        <dbReference type="SAM" id="SignalP"/>
    </source>
</evidence>
<dbReference type="OrthoDB" id="3944827at2759"/>
<evidence type="ECO:0000256" key="1">
    <source>
        <dbReference type="SAM" id="MobiDB-lite"/>
    </source>
</evidence>
<gene>
    <name evidence="3" type="ORF">E6O75_ATG09522</name>
</gene>
<feature type="compositionally biased region" description="Polar residues" evidence="1">
    <location>
        <begin position="174"/>
        <end position="185"/>
    </location>
</feature>
<dbReference type="AlphaFoldDB" id="A0A4Z1P4J7"/>
<dbReference type="Proteomes" id="UP000298493">
    <property type="component" value="Unassembled WGS sequence"/>
</dbReference>
<evidence type="ECO:0000313" key="3">
    <source>
        <dbReference type="EMBL" id="TID16756.1"/>
    </source>
</evidence>
<feature type="compositionally biased region" description="Gly residues" evidence="1">
    <location>
        <begin position="227"/>
        <end position="249"/>
    </location>
</feature>
<feature type="compositionally biased region" description="Polar residues" evidence="1">
    <location>
        <begin position="112"/>
        <end position="122"/>
    </location>
</feature>
<feature type="compositionally biased region" description="Low complexity" evidence="1">
    <location>
        <begin position="58"/>
        <end position="79"/>
    </location>
</feature>
<reference evidence="3 4" key="1">
    <citation type="submission" date="2019-04" db="EMBL/GenBank/DDBJ databases">
        <title>High contiguity whole genome sequence and gene annotation resource for two Venturia nashicola isolates.</title>
        <authorList>
            <person name="Prokchorchik M."/>
            <person name="Won K."/>
            <person name="Lee Y."/>
            <person name="Choi E.D."/>
            <person name="Segonzac C."/>
            <person name="Sohn K.H."/>
        </authorList>
    </citation>
    <scope>NUCLEOTIDE SEQUENCE [LARGE SCALE GENOMIC DNA]</scope>
    <source>
        <strain evidence="3 4">PRI2</strain>
    </source>
</reference>